<keyword evidence="3" id="KW-0862">Zinc</keyword>
<dbReference type="SUPFAM" id="SSF51316">
    <property type="entry name" value="Mss4-like"/>
    <property type="match status" value="1"/>
</dbReference>
<dbReference type="OrthoDB" id="9970124at2759"/>
<gene>
    <name evidence="7" type="ORF">NLJ89_g1233</name>
</gene>
<keyword evidence="4" id="KW-0456">Lyase</keyword>
<protein>
    <recommendedName>
        <fullName evidence="6">CENP-V/GFA domain-containing protein</fullName>
    </recommendedName>
</protein>
<evidence type="ECO:0000256" key="3">
    <source>
        <dbReference type="ARBA" id="ARBA00022833"/>
    </source>
</evidence>
<dbReference type="GO" id="GO:0016846">
    <property type="term" value="F:carbon-sulfur lyase activity"/>
    <property type="evidence" value="ECO:0007669"/>
    <property type="project" value="InterPro"/>
</dbReference>
<dbReference type="InterPro" id="IPR006913">
    <property type="entry name" value="CENP-V/GFA"/>
</dbReference>
<evidence type="ECO:0000313" key="7">
    <source>
        <dbReference type="EMBL" id="KAJ3516256.1"/>
    </source>
</evidence>
<dbReference type="Proteomes" id="UP001148786">
    <property type="component" value="Unassembled WGS sequence"/>
</dbReference>
<dbReference type="AlphaFoldDB" id="A0A9W8N0D9"/>
<name>A0A9W8N0D9_9AGAR</name>
<evidence type="ECO:0000256" key="1">
    <source>
        <dbReference type="ARBA" id="ARBA00005495"/>
    </source>
</evidence>
<comment type="similarity">
    <text evidence="1">Belongs to the Gfa family.</text>
</comment>
<dbReference type="Pfam" id="PF04828">
    <property type="entry name" value="GFA"/>
    <property type="match status" value="1"/>
</dbReference>
<dbReference type="PANTHER" id="PTHR33337:SF40">
    <property type="entry name" value="CENP-V_GFA DOMAIN-CONTAINING PROTEIN-RELATED"/>
    <property type="match status" value="1"/>
</dbReference>
<evidence type="ECO:0000256" key="5">
    <source>
        <dbReference type="SAM" id="MobiDB-lite"/>
    </source>
</evidence>
<accession>A0A9W8N0D9</accession>
<dbReference type="Gene3D" id="3.90.1590.10">
    <property type="entry name" value="glutathione-dependent formaldehyde- activating enzyme (gfa)"/>
    <property type="match status" value="1"/>
</dbReference>
<feature type="compositionally biased region" description="Basic residues" evidence="5">
    <location>
        <begin position="292"/>
        <end position="306"/>
    </location>
</feature>
<evidence type="ECO:0000256" key="2">
    <source>
        <dbReference type="ARBA" id="ARBA00022723"/>
    </source>
</evidence>
<dbReference type="EMBL" id="JANKHO010000061">
    <property type="protein sequence ID" value="KAJ3516256.1"/>
    <property type="molecule type" value="Genomic_DNA"/>
</dbReference>
<dbReference type="GO" id="GO:0046872">
    <property type="term" value="F:metal ion binding"/>
    <property type="evidence" value="ECO:0007669"/>
    <property type="project" value="UniProtKB-KW"/>
</dbReference>
<feature type="region of interest" description="Disordered" evidence="5">
    <location>
        <begin position="413"/>
        <end position="439"/>
    </location>
</feature>
<feature type="region of interest" description="Disordered" evidence="5">
    <location>
        <begin position="563"/>
        <end position="624"/>
    </location>
</feature>
<feature type="domain" description="CENP-V/GFA" evidence="6">
    <location>
        <begin position="8"/>
        <end position="119"/>
    </location>
</feature>
<reference evidence="7" key="1">
    <citation type="submission" date="2022-07" db="EMBL/GenBank/DDBJ databases">
        <title>Genome Sequence of Agrocybe chaxingu.</title>
        <authorList>
            <person name="Buettner E."/>
        </authorList>
    </citation>
    <scope>NUCLEOTIDE SEQUENCE</scope>
    <source>
        <strain evidence="7">MP-N11</strain>
    </source>
</reference>
<evidence type="ECO:0000256" key="4">
    <source>
        <dbReference type="ARBA" id="ARBA00023239"/>
    </source>
</evidence>
<keyword evidence="8" id="KW-1185">Reference proteome</keyword>
<evidence type="ECO:0000259" key="6">
    <source>
        <dbReference type="PROSITE" id="PS51891"/>
    </source>
</evidence>
<feature type="compositionally biased region" description="Basic residues" evidence="5">
    <location>
        <begin position="231"/>
        <end position="243"/>
    </location>
</feature>
<dbReference type="PANTHER" id="PTHR33337">
    <property type="entry name" value="GFA DOMAIN-CONTAINING PROTEIN"/>
    <property type="match status" value="1"/>
</dbReference>
<dbReference type="InterPro" id="IPR011057">
    <property type="entry name" value="Mss4-like_sf"/>
</dbReference>
<comment type="caution">
    <text evidence="7">The sequence shown here is derived from an EMBL/GenBank/DDBJ whole genome shotgun (WGS) entry which is preliminary data.</text>
</comment>
<feature type="compositionally biased region" description="Polar residues" evidence="5">
    <location>
        <begin position="413"/>
        <end position="422"/>
    </location>
</feature>
<feature type="compositionally biased region" description="Low complexity" evidence="5">
    <location>
        <begin position="563"/>
        <end position="583"/>
    </location>
</feature>
<evidence type="ECO:0000313" key="8">
    <source>
        <dbReference type="Proteomes" id="UP001148786"/>
    </source>
</evidence>
<feature type="compositionally biased region" description="Acidic residues" evidence="5">
    <location>
        <begin position="255"/>
        <end position="275"/>
    </location>
</feature>
<sequence>MPNTSVVHSGGCLCKAIGYRVTGLPILSAYCHCTLCQRFNAAAFICTIHFPASSFAWTHAEPHDEALDFFDVPTKPWKRRWRCKQCGVTVASYNSRSNKWSIWGGQLDRDAEGKIIDWDTIKPTAHIFYETRMIDVRDELGKWTGYEGQPRHNIILTRTRKTFKPKCSTFLCQQGIRGSQAMQSFRASPWVTYDPSHSTRNAHVHSEDGDVDMDAPRISTLRDEATPPPRPLKKTTPKPKKRPAPAPAPAAKEADDQEDEEDQLIDELMDDDDNADLPKASPSSRLTDPSSKRKVSTSSRKPRKVEKKLEGERKTKQRVTQATGAHTLAPTMSCFKAAPAESHEDTDPIDNSPMRPIEESSSVRAKKKVSPRKPPAIPRAKTKLATKQKSAIPPLLLEDPGLLSESYAGTAASSPVTIQFEQNSPEPENVPPSSPPALMEEPLVNLENVPIPVYPLPTKPFPVQPPPKIPAGFAPLLPLDKSCKKVRHWREANREIRGIAGGRWFTRSWVGGKESEYASFVGGNHAPSKVADDKASASGLAIPKLFTASTSAPASTKALGKLKASSKAASAATSATPSRAPSAVPELQGVLTASAVRAPTKMRISQQASKSEGADSEVGITQEA</sequence>
<organism evidence="7 8">
    <name type="scientific">Agrocybe chaxingu</name>
    <dbReference type="NCBI Taxonomy" id="84603"/>
    <lineage>
        <taxon>Eukaryota</taxon>
        <taxon>Fungi</taxon>
        <taxon>Dikarya</taxon>
        <taxon>Basidiomycota</taxon>
        <taxon>Agaricomycotina</taxon>
        <taxon>Agaricomycetes</taxon>
        <taxon>Agaricomycetidae</taxon>
        <taxon>Agaricales</taxon>
        <taxon>Agaricineae</taxon>
        <taxon>Strophariaceae</taxon>
        <taxon>Agrocybe</taxon>
    </lineage>
</organism>
<feature type="region of interest" description="Disordered" evidence="5">
    <location>
        <begin position="193"/>
        <end position="392"/>
    </location>
</feature>
<keyword evidence="2" id="KW-0479">Metal-binding</keyword>
<proteinExistence type="inferred from homology"/>
<dbReference type="PROSITE" id="PS51891">
    <property type="entry name" value="CENP_V_GFA"/>
    <property type="match status" value="1"/>
</dbReference>